<gene>
    <name evidence="1" type="ORF">BCON_0057g00160</name>
</gene>
<dbReference type="AlphaFoldDB" id="A0A4Z1IGG8"/>
<evidence type="ECO:0008006" key="3">
    <source>
        <dbReference type="Google" id="ProtNLM"/>
    </source>
</evidence>
<protein>
    <recommendedName>
        <fullName evidence="3">O-methyltransferase domain-containing protein</fullName>
    </recommendedName>
</protein>
<evidence type="ECO:0000313" key="1">
    <source>
        <dbReference type="EMBL" id="TGO58230.1"/>
    </source>
</evidence>
<dbReference type="InterPro" id="IPR029063">
    <property type="entry name" value="SAM-dependent_MTases_sf"/>
</dbReference>
<dbReference type="Gene3D" id="3.40.50.150">
    <property type="entry name" value="Vaccinia Virus protein VP39"/>
    <property type="match status" value="1"/>
</dbReference>
<comment type="caution">
    <text evidence="1">The sequence shown here is derived from an EMBL/GenBank/DDBJ whole genome shotgun (WGS) entry which is preliminary data.</text>
</comment>
<dbReference type="OrthoDB" id="10480188at2759"/>
<dbReference type="PANTHER" id="PTHR43712">
    <property type="entry name" value="PUTATIVE (AFU_ORTHOLOGUE AFUA_4G14580)-RELATED"/>
    <property type="match status" value="1"/>
</dbReference>
<proteinExistence type="predicted"/>
<organism evidence="1 2">
    <name type="scientific">Botryotinia convoluta</name>
    <dbReference type="NCBI Taxonomy" id="54673"/>
    <lineage>
        <taxon>Eukaryota</taxon>
        <taxon>Fungi</taxon>
        <taxon>Dikarya</taxon>
        <taxon>Ascomycota</taxon>
        <taxon>Pezizomycotina</taxon>
        <taxon>Leotiomycetes</taxon>
        <taxon>Helotiales</taxon>
        <taxon>Sclerotiniaceae</taxon>
        <taxon>Botryotinia</taxon>
    </lineage>
</organism>
<dbReference type="PANTHER" id="PTHR43712:SF16">
    <property type="entry name" value="O-METHYLTRANSFERASE ELCB"/>
    <property type="match status" value="1"/>
</dbReference>
<evidence type="ECO:0000313" key="2">
    <source>
        <dbReference type="Proteomes" id="UP000297527"/>
    </source>
</evidence>
<accession>A0A4Z1IGG8</accession>
<sequence length="125" mass="14348">MLFWTPKLVISYNKFEAPHGLKLHGFHNRQPIGNADAYLSCWFKHNHNSSRAETVQRQLKPGLKKGARLLVNDYCLTEARENQAGLKGKAMRTTDINMLANLNTRETESDWVELFDEVKGFGSWV</sequence>
<keyword evidence="2" id="KW-1185">Reference proteome</keyword>
<dbReference type="SUPFAM" id="SSF53335">
    <property type="entry name" value="S-adenosyl-L-methionine-dependent methyltransferases"/>
    <property type="match status" value="1"/>
</dbReference>
<name>A0A4Z1IGG8_9HELO</name>
<dbReference type="EMBL" id="PQXN01000057">
    <property type="protein sequence ID" value="TGO58230.1"/>
    <property type="molecule type" value="Genomic_DNA"/>
</dbReference>
<reference evidence="1 2" key="1">
    <citation type="submission" date="2017-12" db="EMBL/GenBank/DDBJ databases">
        <title>Comparative genomics of Botrytis spp.</title>
        <authorList>
            <person name="Valero-Jimenez C.A."/>
            <person name="Tapia P."/>
            <person name="Veloso J."/>
            <person name="Silva-Moreno E."/>
            <person name="Staats M."/>
            <person name="Valdes J.H."/>
            <person name="Van Kan J.A.L."/>
        </authorList>
    </citation>
    <scope>NUCLEOTIDE SEQUENCE [LARGE SCALE GENOMIC DNA]</scope>
    <source>
        <strain evidence="1 2">MUCL11595</strain>
    </source>
</reference>
<dbReference type="Proteomes" id="UP000297527">
    <property type="component" value="Unassembled WGS sequence"/>
</dbReference>